<dbReference type="SUPFAM" id="SSF57362">
    <property type="entry name" value="BPTI-like"/>
    <property type="match status" value="2"/>
</dbReference>
<feature type="chain" id="PRO_5002891101" evidence="2">
    <location>
        <begin position="22"/>
        <end position="214"/>
    </location>
</feature>
<accession>B9URL0</accession>
<dbReference type="InterPro" id="IPR036880">
    <property type="entry name" value="Kunitz_BPTI_sf"/>
</dbReference>
<feature type="domain" description="BPTI/Kunitz inhibitor" evidence="3">
    <location>
        <begin position="133"/>
        <end position="189"/>
    </location>
</feature>
<feature type="compositionally biased region" description="Basic and acidic residues" evidence="1">
    <location>
        <begin position="122"/>
        <end position="150"/>
    </location>
</feature>
<evidence type="ECO:0000256" key="1">
    <source>
        <dbReference type="SAM" id="MobiDB-lite"/>
    </source>
</evidence>
<evidence type="ECO:0000313" key="4">
    <source>
        <dbReference type="EMBL" id="ACM40907.1"/>
    </source>
</evidence>
<dbReference type="InterPro" id="IPR002223">
    <property type="entry name" value="Kunitz_BPTI"/>
</dbReference>
<name>B9URL0_CULNU</name>
<dbReference type="GO" id="GO:0004867">
    <property type="term" value="F:serine-type endopeptidase inhibitor activity"/>
    <property type="evidence" value="ECO:0007669"/>
    <property type="project" value="InterPro"/>
</dbReference>
<organism evidence="4">
    <name type="scientific">Culicoides nubeculosus</name>
    <name type="common">Biting midge</name>
    <dbReference type="NCBI Taxonomy" id="144565"/>
    <lineage>
        <taxon>Eukaryota</taxon>
        <taxon>Metazoa</taxon>
        <taxon>Ecdysozoa</taxon>
        <taxon>Arthropoda</taxon>
        <taxon>Hexapoda</taxon>
        <taxon>Insecta</taxon>
        <taxon>Pterygota</taxon>
        <taxon>Neoptera</taxon>
        <taxon>Endopterygota</taxon>
        <taxon>Diptera</taxon>
        <taxon>Nematocera</taxon>
        <taxon>Chironomoidea</taxon>
        <taxon>Ceratopogonidae</taxon>
        <taxon>Ceratopogoninae</taxon>
        <taxon>Culicoides</taxon>
        <taxon>Monoculicoides</taxon>
    </lineage>
</organism>
<evidence type="ECO:0000259" key="3">
    <source>
        <dbReference type="SMART" id="SM00131"/>
    </source>
</evidence>
<dbReference type="EMBL" id="EU978918">
    <property type="protein sequence ID" value="ACM40907.1"/>
    <property type="molecule type" value="mRNA"/>
</dbReference>
<dbReference type="AlphaFoldDB" id="B9URL0"/>
<reference evidence="4" key="1">
    <citation type="journal article" date="2009" name="Insect Mol. Biol.">
        <title>Identification and isolation of cDNA clones encoding the abundant secreted proteins in the saliva proteome of Culicoides nubeculosus.</title>
        <authorList>
            <person name="Russell C.L."/>
            <person name="Heesom K.J."/>
            <person name="Arthur C.J."/>
            <person name="Helps C.R."/>
            <person name="Mellor P.S."/>
            <person name="Day M.J."/>
            <person name="Torsteinsdottir S."/>
            <person name="Bjoernsdottir T.S."/>
            <person name="Wilson A.D."/>
        </authorList>
    </citation>
    <scope>NUCLEOTIDE SEQUENCE</scope>
    <source>
        <tissue evidence="4">Salivary gland</tissue>
    </source>
</reference>
<proteinExistence type="evidence at transcript level"/>
<keyword evidence="2" id="KW-0732">Signal</keyword>
<feature type="signal peptide" evidence="2">
    <location>
        <begin position="1"/>
        <end position="21"/>
    </location>
</feature>
<feature type="region of interest" description="Disordered" evidence="1">
    <location>
        <begin position="100"/>
        <end position="152"/>
    </location>
</feature>
<sequence length="214" mass="24793">MLKSILFSGIFLFVSVQSGDCARVKKNDPSLPPECKNPSKTERTSVCKKEGGFKYNSQTNKCFYLSRHFCPGRNGFTTMEQCVYQCYDYRKLDAREKENKNKDSCNRQINEDEMEPPIRVSSRSDDVDTLKDNRCREPNNKGLKTGEKRTKNPAFRYNKEKNACEAIMTNVCMGRNRFSSQDECIHVCVWNKSSGRIRHVVRAEKANYKKKILL</sequence>
<protein>
    <submittedName>
        <fullName evidence="4">Putative salivary protease inhibitor</fullName>
    </submittedName>
</protein>
<dbReference type="Gene3D" id="4.10.410.10">
    <property type="entry name" value="Pancreatic trypsin inhibitor Kunitz domain"/>
    <property type="match status" value="1"/>
</dbReference>
<evidence type="ECO:0000256" key="2">
    <source>
        <dbReference type="SAM" id="SignalP"/>
    </source>
</evidence>
<dbReference type="SMART" id="SM00131">
    <property type="entry name" value="KU"/>
    <property type="match status" value="1"/>
</dbReference>
<dbReference type="Pfam" id="PF00014">
    <property type="entry name" value="Kunitz_BPTI"/>
    <property type="match status" value="1"/>
</dbReference>